<accession>A0A7G1HV20</accession>
<evidence type="ECO:0000256" key="1">
    <source>
        <dbReference type="ARBA" id="ARBA00022723"/>
    </source>
</evidence>
<evidence type="ECO:0000313" key="6">
    <source>
        <dbReference type="Proteomes" id="UP000594042"/>
    </source>
</evidence>
<keyword evidence="6" id="KW-1185">Reference proteome</keyword>
<dbReference type="EMBL" id="AP023322">
    <property type="protein sequence ID" value="BCI62883.1"/>
    <property type="molecule type" value="Genomic_DNA"/>
</dbReference>
<keyword evidence="3" id="KW-1133">Transmembrane helix</keyword>
<reference evidence="6" key="1">
    <citation type="submission" date="2020-07" db="EMBL/GenBank/DDBJ databases">
        <title>Complete genome sequencing of Coprobacter sp. strain 2CBH44.</title>
        <authorList>
            <person name="Sakamoto M."/>
            <person name="Murakami T."/>
            <person name="Mori H."/>
        </authorList>
    </citation>
    <scope>NUCLEOTIDE SEQUENCE [LARGE SCALE GENOMIC DNA]</scope>
    <source>
        <strain evidence="6">2CBH44</strain>
    </source>
</reference>
<feature type="transmembrane region" description="Helical" evidence="3">
    <location>
        <begin position="38"/>
        <end position="58"/>
    </location>
</feature>
<keyword evidence="3" id="KW-0472">Membrane</keyword>
<proteinExistence type="predicted"/>
<name>A0A7G1HV20_9BACT</name>
<dbReference type="GO" id="GO:0046872">
    <property type="term" value="F:metal ion binding"/>
    <property type="evidence" value="ECO:0007669"/>
    <property type="project" value="UniProtKB-KW"/>
</dbReference>
<dbReference type="PANTHER" id="PTHR31302">
    <property type="entry name" value="TRANSMEMBRANE PROTEIN WITH METALLOPHOSPHOESTERASE DOMAIN-RELATED"/>
    <property type="match status" value="1"/>
</dbReference>
<sequence>MRIQLLTFLMLIFINYIVDLYIYYRVICAWCNRRWMKWSFWTTNVLILGMVLVSVNAIKSGYNERWDYLLFWFLFLYFALYMPRLIFFVISLFDYLPLLFRHKITRWGSKVALVISFIAFVTMLSGAFYGRLHPVINEVEVVSDKLPGAFDGYRIIQISDLHLSSFGTDTAFVSQIVNQVNELRPDMIVFTGDLVSRRADEADAFTTVLSRFQAGDGVWSIMGNHDYGDYVKWNTPEQKIRNLSDIKRMQTDAGWKMLNNASTFIFRGNDSIALIGVENWGEPPFPQYGNLKVAYPNLNDNNYKILLTHNPIHWDKEVVSETNIDLSLSGHTHAMQMKVKVGRWQVSPSSLRYPRWSGLYQEDNQYLYVNEGIGCVFYPMRIGARPEITVLTLKK</sequence>
<keyword evidence="3" id="KW-0812">Transmembrane</keyword>
<dbReference type="Pfam" id="PF00149">
    <property type="entry name" value="Metallophos"/>
    <property type="match status" value="1"/>
</dbReference>
<feature type="domain" description="Calcineurin-like phosphoesterase" evidence="4">
    <location>
        <begin position="154"/>
        <end position="334"/>
    </location>
</feature>
<dbReference type="KEGG" id="copr:Cop2CBH44_12360"/>
<protein>
    <submittedName>
        <fullName evidence="5">Phosphoesterase</fullName>
    </submittedName>
</protein>
<dbReference type="Gene3D" id="3.60.21.10">
    <property type="match status" value="1"/>
</dbReference>
<dbReference type="Proteomes" id="UP000594042">
    <property type="component" value="Chromosome"/>
</dbReference>
<dbReference type="GO" id="GO:0008758">
    <property type="term" value="F:UDP-2,3-diacylglucosamine hydrolase activity"/>
    <property type="evidence" value="ECO:0007669"/>
    <property type="project" value="TreeGrafter"/>
</dbReference>
<dbReference type="RefSeq" id="WP_200755720.1">
    <property type="nucleotide sequence ID" value="NZ_AP023322.1"/>
</dbReference>
<dbReference type="GO" id="GO:0016020">
    <property type="term" value="C:membrane"/>
    <property type="evidence" value="ECO:0007669"/>
    <property type="project" value="GOC"/>
</dbReference>
<dbReference type="InterPro" id="IPR004843">
    <property type="entry name" value="Calcineurin-like_PHP"/>
</dbReference>
<feature type="transmembrane region" description="Helical" evidence="3">
    <location>
        <begin position="111"/>
        <end position="130"/>
    </location>
</feature>
<evidence type="ECO:0000256" key="3">
    <source>
        <dbReference type="SAM" id="Phobius"/>
    </source>
</evidence>
<evidence type="ECO:0000259" key="4">
    <source>
        <dbReference type="Pfam" id="PF00149"/>
    </source>
</evidence>
<dbReference type="GO" id="GO:0009245">
    <property type="term" value="P:lipid A biosynthetic process"/>
    <property type="evidence" value="ECO:0007669"/>
    <property type="project" value="TreeGrafter"/>
</dbReference>
<evidence type="ECO:0000313" key="5">
    <source>
        <dbReference type="EMBL" id="BCI62883.1"/>
    </source>
</evidence>
<organism evidence="5 6">
    <name type="scientific">Coprobacter secundus subsp. similis</name>
    <dbReference type="NCBI Taxonomy" id="2751153"/>
    <lineage>
        <taxon>Bacteria</taxon>
        <taxon>Pseudomonadati</taxon>
        <taxon>Bacteroidota</taxon>
        <taxon>Bacteroidia</taxon>
        <taxon>Bacteroidales</taxon>
        <taxon>Barnesiellaceae</taxon>
        <taxon>Coprobacter</taxon>
    </lineage>
</organism>
<gene>
    <name evidence="5" type="ORF">Cop2CBH44_12360</name>
</gene>
<feature type="transmembrane region" description="Helical" evidence="3">
    <location>
        <begin position="6"/>
        <end position="26"/>
    </location>
</feature>
<dbReference type="CDD" id="cd07385">
    <property type="entry name" value="MPP_YkuE_C"/>
    <property type="match status" value="1"/>
</dbReference>
<dbReference type="InterPro" id="IPR029052">
    <property type="entry name" value="Metallo-depent_PP-like"/>
</dbReference>
<dbReference type="PANTHER" id="PTHR31302:SF31">
    <property type="entry name" value="PHOSPHODIESTERASE YAEI"/>
    <property type="match status" value="1"/>
</dbReference>
<dbReference type="SUPFAM" id="SSF56300">
    <property type="entry name" value="Metallo-dependent phosphatases"/>
    <property type="match status" value="1"/>
</dbReference>
<keyword evidence="2" id="KW-0378">Hydrolase</keyword>
<dbReference type="AlphaFoldDB" id="A0A7G1HV20"/>
<evidence type="ECO:0000256" key="2">
    <source>
        <dbReference type="ARBA" id="ARBA00022801"/>
    </source>
</evidence>
<keyword evidence="1" id="KW-0479">Metal-binding</keyword>
<feature type="transmembrane region" description="Helical" evidence="3">
    <location>
        <begin position="70"/>
        <end position="99"/>
    </location>
</feature>
<dbReference type="InterPro" id="IPR051158">
    <property type="entry name" value="Metallophosphoesterase_sf"/>
</dbReference>